<dbReference type="GO" id="GO:0005886">
    <property type="term" value="C:plasma membrane"/>
    <property type="evidence" value="ECO:0007669"/>
    <property type="project" value="TreeGrafter"/>
</dbReference>
<gene>
    <name evidence="1" type="ORF">CTAYLR_007712</name>
</gene>
<evidence type="ECO:0000313" key="2">
    <source>
        <dbReference type="Proteomes" id="UP001230188"/>
    </source>
</evidence>
<keyword evidence="2" id="KW-1185">Reference proteome</keyword>
<comment type="caution">
    <text evidence="1">The sequence shown here is derived from an EMBL/GenBank/DDBJ whole genome shotgun (WGS) entry which is preliminary data.</text>
</comment>
<evidence type="ECO:0008006" key="3">
    <source>
        <dbReference type="Google" id="ProtNLM"/>
    </source>
</evidence>
<reference evidence="1" key="1">
    <citation type="submission" date="2023-01" db="EMBL/GenBank/DDBJ databases">
        <title>Metagenome sequencing of chrysophaentin producing Chrysophaeum taylorii.</title>
        <authorList>
            <person name="Davison J."/>
            <person name="Bewley C."/>
        </authorList>
    </citation>
    <scope>NUCLEOTIDE SEQUENCE</scope>
    <source>
        <strain evidence="1">NIES-1699</strain>
    </source>
</reference>
<dbReference type="PANTHER" id="PTHR21439">
    <property type="entry name" value="OXIDORED-NITRO DOMAIN-CONTAINING PROTEIN"/>
    <property type="match status" value="1"/>
</dbReference>
<sequence length="360" mass="39802">MGVAGLDYTTPLLIVNLGGEMVYILEQRLEAQKVCAAKAERVLCDVVRTMLSRRLVQEMFKAQEMYSDEAIRQIFYKLAHASIMKLNETSMGKLYSLMVMGVKRQLMSCNAARRVLDVTLEHLLQLRVMCPGVAGLIEECAELCVTRYGSFGRGDWMMCEQQLMRFFQGTKIRVSIFLQANLQTSDGTIVVKGTGPLAEGVAVPGTLELFRSDGSTLVSTRLPHPLADSCDAGAADKGVEAARALAGNAYRPHKMVAEAKRSAFSTAKDELDLLRSMLVSEKEDDEGARLELFFLDDDEDDAGVTTTLDGTAQRKSARDIFADLSLLDDDDEEDPSQKNDEDIIDLLGFLDDSPNKNEFK</sequence>
<organism evidence="1 2">
    <name type="scientific">Chrysophaeum taylorii</name>
    <dbReference type="NCBI Taxonomy" id="2483200"/>
    <lineage>
        <taxon>Eukaryota</taxon>
        <taxon>Sar</taxon>
        <taxon>Stramenopiles</taxon>
        <taxon>Ochrophyta</taxon>
        <taxon>Pelagophyceae</taxon>
        <taxon>Pelagomonadales</taxon>
        <taxon>Pelagomonadaceae</taxon>
        <taxon>Chrysophaeum</taxon>
    </lineage>
</organism>
<proteinExistence type="predicted"/>
<evidence type="ECO:0000313" key="1">
    <source>
        <dbReference type="EMBL" id="KAJ8611548.1"/>
    </source>
</evidence>
<protein>
    <recommendedName>
        <fullName evidence="3">Protein OSCP1</fullName>
    </recommendedName>
</protein>
<dbReference type="InterPro" id="IPR019332">
    <property type="entry name" value="OSCP1"/>
</dbReference>
<dbReference type="PANTHER" id="PTHR21439:SF0">
    <property type="entry name" value="PROTEIN OSCP1"/>
    <property type="match status" value="1"/>
</dbReference>
<dbReference type="GO" id="GO:0005737">
    <property type="term" value="C:cytoplasm"/>
    <property type="evidence" value="ECO:0007669"/>
    <property type="project" value="TreeGrafter"/>
</dbReference>
<dbReference type="EMBL" id="JAQMWT010000071">
    <property type="protein sequence ID" value="KAJ8611548.1"/>
    <property type="molecule type" value="Genomic_DNA"/>
</dbReference>
<dbReference type="Proteomes" id="UP001230188">
    <property type="component" value="Unassembled WGS sequence"/>
</dbReference>
<dbReference type="Pfam" id="PF10188">
    <property type="entry name" value="Oscp1"/>
    <property type="match status" value="1"/>
</dbReference>
<dbReference type="AlphaFoldDB" id="A0AAD7UM06"/>
<accession>A0AAD7UM06</accession>
<name>A0AAD7UM06_9STRA</name>